<sequence length="38" mass="4555">MLSYYEIKPTYKLRQYDVIDGLTRMKLDSQINPPTSYL</sequence>
<accession>A0A075R531</accession>
<reference evidence="1 2" key="1">
    <citation type="journal article" date="2011" name="J. Bacteriol.">
        <title>Genome sequence of Brevibacillus laterosporus LMG 15441, a pathogen of invertebrates.</title>
        <authorList>
            <person name="Djukic M."/>
            <person name="Poehlein A."/>
            <person name="Thurmer A."/>
            <person name="Daniel R."/>
        </authorList>
    </citation>
    <scope>NUCLEOTIDE SEQUENCE [LARGE SCALE GENOMIC DNA]</scope>
    <source>
        <strain evidence="1 2">LMG 15441</strain>
    </source>
</reference>
<proteinExistence type="predicted"/>
<dbReference type="HOGENOM" id="CLU_3325350_0_0_9"/>
<dbReference type="KEGG" id="blr:BRLA_c022650"/>
<protein>
    <submittedName>
        <fullName evidence="1">Uncharacterized protein</fullName>
    </submittedName>
</protein>
<organism evidence="1 2">
    <name type="scientific">Brevibacillus laterosporus LMG 15441</name>
    <dbReference type="NCBI Taxonomy" id="1042163"/>
    <lineage>
        <taxon>Bacteria</taxon>
        <taxon>Bacillati</taxon>
        <taxon>Bacillota</taxon>
        <taxon>Bacilli</taxon>
        <taxon>Bacillales</taxon>
        <taxon>Paenibacillaceae</taxon>
        <taxon>Brevibacillus</taxon>
    </lineage>
</organism>
<gene>
    <name evidence="1" type="ORF">BRLA_c022650</name>
</gene>
<evidence type="ECO:0000313" key="1">
    <source>
        <dbReference type="EMBL" id="AIG26586.1"/>
    </source>
</evidence>
<dbReference type="EMBL" id="CP007806">
    <property type="protein sequence ID" value="AIG26586.1"/>
    <property type="molecule type" value="Genomic_DNA"/>
</dbReference>
<dbReference type="Proteomes" id="UP000005850">
    <property type="component" value="Chromosome"/>
</dbReference>
<dbReference type="AlphaFoldDB" id="A0A075R531"/>
<evidence type="ECO:0000313" key="2">
    <source>
        <dbReference type="Proteomes" id="UP000005850"/>
    </source>
</evidence>
<keyword evidence="2" id="KW-1185">Reference proteome</keyword>
<dbReference type="STRING" id="1042163.BRLA_c022650"/>
<name>A0A075R531_BRELA</name>